<dbReference type="SFLD" id="SFLDG01082">
    <property type="entry name" value="B12-binding_domain_containing"/>
    <property type="match status" value="1"/>
</dbReference>
<dbReference type="InterPro" id="IPR006638">
    <property type="entry name" value="Elp3/MiaA/NifB-like_rSAM"/>
</dbReference>
<evidence type="ECO:0000313" key="8">
    <source>
        <dbReference type="Proteomes" id="UP000612899"/>
    </source>
</evidence>
<evidence type="ECO:0000256" key="1">
    <source>
        <dbReference type="ARBA" id="ARBA00001966"/>
    </source>
</evidence>
<dbReference type="InterPro" id="IPR051198">
    <property type="entry name" value="BchE-like"/>
</dbReference>
<keyword evidence="3" id="KW-0479">Metal-binding</keyword>
<keyword evidence="5" id="KW-0411">Iron-sulfur</keyword>
<dbReference type="SUPFAM" id="SSF102114">
    <property type="entry name" value="Radical SAM enzymes"/>
    <property type="match status" value="1"/>
</dbReference>
<dbReference type="GO" id="GO:0046872">
    <property type="term" value="F:metal ion binding"/>
    <property type="evidence" value="ECO:0007669"/>
    <property type="project" value="UniProtKB-KW"/>
</dbReference>
<comment type="cofactor">
    <cofactor evidence="1">
        <name>[4Fe-4S] cluster</name>
        <dbReference type="ChEBI" id="CHEBI:49883"/>
    </cofactor>
</comment>
<dbReference type="Gene3D" id="3.40.50.280">
    <property type="entry name" value="Cobalamin-binding domain"/>
    <property type="match status" value="1"/>
</dbReference>
<organism evidence="7 8">
    <name type="scientific">Rhizocola hellebori</name>
    <dbReference type="NCBI Taxonomy" id="1392758"/>
    <lineage>
        <taxon>Bacteria</taxon>
        <taxon>Bacillati</taxon>
        <taxon>Actinomycetota</taxon>
        <taxon>Actinomycetes</taxon>
        <taxon>Micromonosporales</taxon>
        <taxon>Micromonosporaceae</taxon>
        <taxon>Rhizocola</taxon>
    </lineage>
</organism>
<keyword evidence="2" id="KW-0949">S-adenosyl-L-methionine</keyword>
<dbReference type="PANTHER" id="PTHR43409">
    <property type="entry name" value="ANAEROBIC MAGNESIUM-PROTOPORPHYRIN IX MONOMETHYL ESTER CYCLASE-RELATED"/>
    <property type="match status" value="1"/>
</dbReference>
<dbReference type="AlphaFoldDB" id="A0A8J3Q422"/>
<evidence type="ECO:0000256" key="5">
    <source>
        <dbReference type="ARBA" id="ARBA00023014"/>
    </source>
</evidence>
<gene>
    <name evidence="7" type="ORF">Rhe02_09220</name>
</gene>
<dbReference type="Pfam" id="PF04055">
    <property type="entry name" value="Radical_SAM"/>
    <property type="match status" value="1"/>
</dbReference>
<name>A0A8J3Q422_9ACTN</name>
<keyword evidence="8" id="KW-1185">Reference proteome</keyword>
<dbReference type="Proteomes" id="UP000612899">
    <property type="component" value="Unassembled WGS sequence"/>
</dbReference>
<dbReference type="InterPro" id="IPR058240">
    <property type="entry name" value="rSAM_sf"/>
</dbReference>
<evidence type="ECO:0000256" key="4">
    <source>
        <dbReference type="ARBA" id="ARBA00023004"/>
    </source>
</evidence>
<feature type="domain" description="Elp3/MiaA/NifB-like radical SAM core" evidence="6">
    <location>
        <begin position="299"/>
        <end position="545"/>
    </location>
</feature>
<dbReference type="InterPro" id="IPR023404">
    <property type="entry name" value="rSAM_horseshoe"/>
</dbReference>
<dbReference type="GO" id="GO:0003824">
    <property type="term" value="F:catalytic activity"/>
    <property type="evidence" value="ECO:0007669"/>
    <property type="project" value="InterPro"/>
</dbReference>
<dbReference type="EMBL" id="BONY01000004">
    <property type="protein sequence ID" value="GIH02855.1"/>
    <property type="molecule type" value="Genomic_DNA"/>
</dbReference>
<accession>A0A8J3Q422</accession>
<dbReference type="PANTHER" id="PTHR43409:SF7">
    <property type="entry name" value="BLL1977 PROTEIN"/>
    <property type="match status" value="1"/>
</dbReference>
<dbReference type="SFLD" id="SFLDS00029">
    <property type="entry name" value="Radical_SAM"/>
    <property type="match status" value="1"/>
</dbReference>
<reference evidence="7" key="1">
    <citation type="submission" date="2021-01" db="EMBL/GenBank/DDBJ databases">
        <title>Whole genome shotgun sequence of Rhizocola hellebori NBRC 109834.</title>
        <authorList>
            <person name="Komaki H."/>
            <person name="Tamura T."/>
        </authorList>
    </citation>
    <scope>NUCLEOTIDE SEQUENCE</scope>
    <source>
        <strain evidence="7">NBRC 109834</strain>
    </source>
</reference>
<evidence type="ECO:0000259" key="6">
    <source>
        <dbReference type="SMART" id="SM00729"/>
    </source>
</evidence>
<evidence type="ECO:0000313" key="7">
    <source>
        <dbReference type="EMBL" id="GIH02855.1"/>
    </source>
</evidence>
<sequence length="577" mass="65205">MTTNATIGPVRRRVGGQVDAYLVKLPNHNIDYPHLATPTLTARLRSKLFTVEQLDINMELHDYLLTAEALRRIEEELIPQLLDFNRVSVEEIRRLRRFLEQLRGVAQTVGYAEIEHQKTLMQRRDYAAVFGHAATMPPLAVFNIASINRVLVDRALAMAMLGEPTMISQFLATHAVRIASLRPAVVGISLLQIQRRAAIWFAQTLKSLGDMTIVIGGPDATSFGEQYLRAYTCFDAAFQFEAEDSFARFMDGAPPESIPGMAYRDADGQVRANLADYDKAQSTFLPDFSGLSLEKYLLPTLPLSASRGCAFAKCKFCNHFRTYSDYYENDAHKTVDNLSALASRYGTQYFHFVDDMLEHRLGTAIATEILRRDLDVRIMTYARFEPRFTPDEVDIWSRAGIRLIEWGLESASPTVLKAMSKGISLQQVDDLLSAAADSGVLSKVLMFHNYPGESVDDLRESIDFLRQRTLNRRLRPFFALRGRFELRLDTPIEVSTRGDATILGKRFERSSALSSLIEYHDGPAYDLKRDELERFLREMAELTEARNVLPANDDYVSLDLILLELAASGVPLAWRPI</sequence>
<dbReference type="Gene3D" id="3.80.30.20">
    <property type="entry name" value="tm_1862 like domain"/>
    <property type="match status" value="1"/>
</dbReference>
<dbReference type="InterPro" id="IPR007197">
    <property type="entry name" value="rSAM"/>
</dbReference>
<comment type="caution">
    <text evidence="7">The sequence shown here is derived from an EMBL/GenBank/DDBJ whole genome shotgun (WGS) entry which is preliminary data.</text>
</comment>
<evidence type="ECO:0000256" key="3">
    <source>
        <dbReference type="ARBA" id="ARBA00022723"/>
    </source>
</evidence>
<dbReference type="GO" id="GO:0005829">
    <property type="term" value="C:cytosol"/>
    <property type="evidence" value="ECO:0007669"/>
    <property type="project" value="TreeGrafter"/>
</dbReference>
<protein>
    <recommendedName>
        <fullName evidence="6">Elp3/MiaA/NifB-like radical SAM core domain-containing protein</fullName>
    </recommendedName>
</protein>
<dbReference type="SMART" id="SM00729">
    <property type="entry name" value="Elp3"/>
    <property type="match status" value="1"/>
</dbReference>
<keyword evidence="4" id="KW-0408">Iron</keyword>
<evidence type="ECO:0000256" key="2">
    <source>
        <dbReference type="ARBA" id="ARBA00022691"/>
    </source>
</evidence>
<proteinExistence type="predicted"/>
<dbReference type="GO" id="GO:0051536">
    <property type="term" value="F:iron-sulfur cluster binding"/>
    <property type="evidence" value="ECO:0007669"/>
    <property type="project" value="UniProtKB-KW"/>
</dbReference>